<proteinExistence type="predicted"/>
<dbReference type="HOGENOM" id="CLU_130062_0_0_1"/>
<dbReference type="EMBL" id="JH822412">
    <property type="protein sequence ID" value="EKC17627.1"/>
    <property type="molecule type" value="Genomic_DNA"/>
</dbReference>
<protein>
    <submittedName>
        <fullName evidence="1">Uncharacterized protein</fullName>
    </submittedName>
</protein>
<organism evidence="1">
    <name type="scientific">Magallana gigas</name>
    <name type="common">Pacific oyster</name>
    <name type="synonym">Crassostrea gigas</name>
    <dbReference type="NCBI Taxonomy" id="29159"/>
    <lineage>
        <taxon>Eukaryota</taxon>
        <taxon>Metazoa</taxon>
        <taxon>Spiralia</taxon>
        <taxon>Lophotrochozoa</taxon>
        <taxon>Mollusca</taxon>
        <taxon>Bivalvia</taxon>
        <taxon>Autobranchia</taxon>
        <taxon>Pteriomorphia</taxon>
        <taxon>Ostreida</taxon>
        <taxon>Ostreoidea</taxon>
        <taxon>Ostreidae</taxon>
        <taxon>Magallana</taxon>
    </lineage>
</organism>
<reference evidence="1" key="1">
    <citation type="journal article" date="2012" name="Nature">
        <title>The oyster genome reveals stress adaptation and complexity of shell formation.</title>
        <authorList>
            <person name="Zhang G."/>
            <person name="Fang X."/>
            <person name="Guo X."/>
            <person name="Li L."/>
            <person name="Luo R."/>
            <person name="Xu F."/>
            <person name="Yang P."/>
            <person name="Zhang L."/>
            <person name="Wang X."/>
            <person name="Qi H."/>
            <person name="Xiong Z."/>
            <person name="Que H."/>
            <person name="Xie Y."/>
            <person name="Holland P.W."/>
            <person name="Paps J."/>
            <person name="Zhu Y."/>
            <person name="Wu F."/>
            <person name="Chen Y."/>
            <person name="Wang J."/>
            <person name="Peng C."/>
            <person name="Meng J."/>
            <person name="Yang L."/>
            <person name="Liu J."/>
            <person name="Wen B."/>
            <person name="Zhang N."/>
            <person name="Huang Z."/>
            <person name="Zhu Q."/>
            <person name="Feng Y."/>
            <person name="Mount A."/>
            <person name="Hedgecock D."/>
            <person name="Xu Z."/>
            <person name="Liu Y."/>
            <person name="Domazet-Loso T."/>
            <person name="Du Y."/>
            <person name="Sun X."/>
            <person name="Zhang S."/>
            <person name="Liu B."/>
            <person name="Cheng P."/>
            <person name="Jiang X."/>
            <person name="Li J."/>
            <person name="Fan D."/>
            <person name="Wang W."/>
            <person name="Fu W."/>
            <person name="Wang T."/>
            <person name="Wang B."/>
            <person name="Zhang J."/>
            <person name="Peng Z."/>
            <person name="Li Y."/>
            <person name="Li N."/>
            <person name="Wang J."/>
            <person name="Chen M."/>
            <person name="He Y."/>
            <person name="Tan F."/>
            <person name="Song X."/>
            <person name="Zheng Q."/>
            <person name="Huang R."/>
            <person name="Yang H."/>
            <person name="Du X."/>
            <person name="Chen L."/>
            <person name="Yang M."/>
            <person name="Gaffney P.M."/>
            <person name="Wang S."/>
            <person name="Luo L."/>
            <person name="She Z."/>
            <person name="Ming Y."/>
            <person name="Huang W."/>
            <person name="Zhang S."/>
            <person name="Huang B."/>
            <person name="Zhang Y."/>
            <person name="Qu T."/>
            <person name="Ni P."/>
            <person name="Miao G."/>
            <person name="Wang J."/>
            <person name="Wang Q."/>
            <person name="Steinberg C.E."/>
            <person name="Wang H."/>
            <person name="Li N."/>
            <person name="Qian L."/>
            <person name="Zhang G."/>
            <person name="Li Y."/>
            <person name="Yang H."/>
            <person name="Liu X."/>
            <person name="Wang J."/>
            <person name="Yin Y."/>
            <person name="Wang J."/>
        </authorList>
    </citation>
    <scope>NUCLEOTIDE SEQUENCE [LARGE SCALE GENOMIC DNA]</scope>
    <source>
        <strain evidence="1">05x7-T-G4-1.051#20</strain>
    </source>
</reference>
<name>K1P1E0_MAGGI</name>
<evidence type="ECO:0000313" key="1">
    <source>
        <dbReference type="EMBL" id="EKC17627.1"/>
    </source>
</evidence>
<dbReference type="PANTHER" id="PTHR47526">
    <property type="entry name" value="ATP-DEPENDENT DNA HELICASE"/>
    <property type="match status" value="1"/>
</dbReference>
<dbReference type="AlphaFoldDB" id="K1P1E0"/>
<accession>K1P1E0</accession>
<dbReference type="InParanoid" id="K1P1E0"/>
<dbReference type="PANTHER" id="PTHR47526:SF3">
    <property type="entry name" value="PHD-TYPE DOMAIN-CONTAINING PROTEIN"/>
    <property type="match status" value="1"/>
</dbReference>
<gene>
    <name evidence="1" type="ORF">CGI_10000437</name>
</gene>
<sequence length="177" mass="20209">MDANYQDLQCADLKHILKTKGIPFSNKRKQDLVDLCESADALNLPGIDQNDSEKEASIERRTVRGKTYQHPCYDTGIVWSRNLATIPTIDTFDVTSFLQNYCGWSEERLRRRKSDNGYKLHCSGHIHDVTMAMLDEDVFYVKGKCVPETRQSSDPYIPWILVEKSGHIFSAECTCVA</sequence>